<dbReference type="InterPro" id="IPR001647">
    <property type="entry name" value="HTH_TetR"/>
</dbReference>
<organism evidence="4 5">
    <name type="scientific">Anaerocolumna aminovalerica</name>
    <dbReference type="NCBI Taxonomy" id="1527"/>
    <lineage>
        <taxon>Bacteria</taxon>
        <taxon>Bacillati</taxon>
        <taxon>Bacillota</taxon>
        <taxon>Clostridia</taxon>
        <taxon>Lachnospirales</taxon>
        <taxon>Lachnospiraceae</taxon>
        <taxon>Anaerocolumna</taxon>
    </lineage>
</organism>
<name>A0A1I5FJ61_9FIRM</name>
<dbReference type="PROSITE" id="PS50977">
    <property type="entry name" value="HTH_TETR_2"/>
    <property type="match status" value="1"/>
</dbReference>
<feature type="domain" description="HTH tetR-type" evidence="3">
    <location>
        <begin position="2"/>
        <end position="62"/>
    </location>
</feature>
<evidence type="ECO:0000256" key="1">
    <source>
        <dbReference type="ARBA" id="ARBA00023125"/>
    </source>
</evidence>
<accession>A0A1I5FJ61</accession>
<dbReference type="PRINTS" id="PR00455">
    <property type="entry name" value="HTHTETR"/>
</dbReference>
<dbReference type="AlphaFoldDB" id="A0A1I5FJ61"/>
<dbReference type="Gene3D" id="1.10.357.10">
    <property type="entry name" value="Tetracycline Repressor, domain 2"/>
    <property type="match status" value="1"/>
</dbReference>
<dbReference type="OrthoDB" id="9808476at2"/>
<reference evidence="4 5" key="1">
    <citation type="submission" date="2016-10" db="EMBL/GenBank/DDBJ databases">
        <authorList>
            <person name="de Groot N.N."/>
        </authorList>
    </citation>
    <scope>NUCLEOTIDE SEQUENCE [LARGE SCALE GENOMIC DNA]</scope>
    <source>
        <strain evidence="4 5">DSM 1283</strain>
    </source>
</reference>
<dbReference type="GO" id="GO:0003677">
    <property type="term" value="F:DNA binding"/>
    <property type="evidence" value="ECO:0007669"/>
    <property type="project" value="UniProtKB-UniRule"/>
</dbReference>
<evidence type="ECO:0000313" key="4">
    <source>
        <dbReference type="EMBL" id="SFO23673.1"/>
    </source>
</evidence>
<dbReference type="PANTHER" id="PTHR43479">
    <property type="entry name" value="ACREF/ENVCD OPERON REPRESSOR-RELATED"/>
    <property type="match status" value="1"/>
</dbReference>
<keyword evidence="1 2" id="KW-0238">DNA-binding</keyword>
<keyword evidence="5" id="KW-1185">Reference proteome</keyword>
<dbReference type="EMBL" id="FOWD01000014">
    <property type="protein sequence ID" value="SFO23673.1"/>
    <property type="molecule type" value="Genomic_DNA"/>
</dbReference>
<evidence type="ECO:0000256" key="2">
    <source>
        <dbReference type="PROSITE-ProRule" id="PRU00335"/>
    </source>
</evidence>
<gene>
    <name evidence="4" type="ORF">SAMN04489757_11461</name>
</gene>
<dbReference type="SUPFAM" id="SSF46689">
    <property type="entry name" value="Homeodomain-like"/>
    <property type="match status" value="1"/>
</dbReference>
<dbReference type="RefSeq" id="WP_091686486.1">
    <property type="nucleotide sequence ID" value="NZ_BAABFM010000048.1"/>
</dbReference>
<dbReference type="Proteomes" id="UP000198806">
    <property type="component" value="Unassembled WGS sequence"/>
</dbReference>
<feature type="DNA-binding region" description="H-T-H motif" evidence="2">
    <location>
        <begin position="25"/>
        <end position="44"/>
    </location>
</feature>
<dbReference type="STRING" id="1527.SAMN04489757_11461"/>
<dbReference type="InterPro" id="IPR050624">
    <property type="entry name" value="HTH-type_Tx_Regulator"/>
</dbReference>
<evidence type="ECO:0000313" key="5">
    <source>
        <dbReference type="Proteomes" id="UP000198806"/>
    </source>
</evidence>
<sequence>MENTKETIIYQALTLFSKKGYEGVSMRDIANAVGIKASSLYNHFKSKQDIFESIINEMSIRYEEAISSMEVPHGEISEVVSKYLDVSEQMLINLAKKMFLYFLKDDFASKFRKMLIMEQFKNNLVGEVFRNFFMDGPINFEKTLFGRMIEQGVFIQCDPYIMALHFYSPIFLLLNKYDGALEEEKEVLDILEDHIIQFSKLYH</sequence>
<dbReference type="InterPro" id="IPR009057">
    <property type="entry name" value="Homeodomain-like_sf"/>
</dbReference>
<dbReference type="Pfam" id="PF00440">
    <property type="entry name" value="TetR_N"/>
    <property type="match status" value="1"/>
</dbReference>
<protein>
    <submittedName>
        <fullName evidence="4">Regulatory protein, tetR family</fullName>
    </submittedName>
</protein>
<proteinExistence type="predicted"/>
<evidence type="ECO:0000259" key="3">
    <source>
        <dbReference type="PROSITE" id="PS50977"/>
    </source>
</evidence>
<dbReference type="PANTHER" id="PTHR43479:SF11">
    <property type="entry name" value="ACREF_ENVCD OPERON REPRESSOR-RELATED"/>
    <property type="match status" value="1"/>
</dbReference>